<reference evidence="1 2" key="1">
    <citation type="journal article" date="2016" name="Nat. Commun.">
        <title>Thousands of microbial genomes shed light on interconnected biogeochemical processes in an aquifer system.</title>
        <authorList>
            <person name="Anantharaman K."/>
            <person name="Brown C.T."/>
            <person name="Hug L.A."/>
            <person name="Sharon I."/>
            <person name="Castelle C.J."/>
            <person name="Probst A.J."/>
            <person name="Thomas B.C."/>
            <person name="Singh A."/>
            <person name="Wilkins M.J."/>
            <person name="Karaoz U."/>
            <person name="Brodie E.L."/>
            <person name="Williams K.H."/>
            <person name="Hubbard S.S."/>
            <person name="Banfield J.F."/>
        </authorList>
    </citation>
    <scope>NUCLEOTIDE SEQUENCE [LARGE SCALE GENOMIC DNA]</scope>
</reference>
<dbReference type="AlphaFoldDB" id="A0A1F7WZH5"/>
<evidence type="ECO:0000313" key="2">
    <source>
        <dbReference type="Proteomes" id="UP000176939"/>
    </source>
</evidence>
<proteinExistence type="predicted"/>
<accession>A0A1F7WZH5</accession>
<sequence>MAYTRGQEPAVFTGGDGFLFIDGFEVARRVESSVEVAMEYEEIQYQGQYTVGALVLKSIKISGTLKQAVGDLDLIRKLLGGEVTTGAFAGSNNSLPEQFKEGDQIGGRITDVAGNATAAVQWVKPVDIILQLDKSRLPSSGEFSIANYETVLISNAVFQGFTLPVGAGAAVMTDLNWLAENMAFQLSPGT</sequence>
<gene>
    <name evidence="1" type="ORF">A2Z67_06260</name>
</gene>
<organism evidence="1 2">
    <name type="scientific">Candidatus Woesebacteria bacterium RBG_13_36_22</name>
    <dbReference type="NCBI Taxonomy" id="1802478"/>
    <lineage>
        <taxon>Bacteria</taxon>
        <taxon>Candidatus Woeseibacteriota</taxon>
    </lineage>
</organism>
<evidence type="ECO:0000313" key="1">
    <source>
        <dbReference type="EMBL" id="OGM08190.1"/>
    </source>
</evidence>
<dbReference type="EMBL" id="MGFQ01000055">
    <property type="protein sequence ID" value="OGM08190.1"/>
    <property type="molecule type" value="Genomic_DNA"/>
</dbReference>
<comment type="caution">
    <text evidence="1">The sequence shown here is derived from an EMBL/GenBank/DDBJ whole genome shotgun (WGS) entry which is preliminary data.</text>
</comment>
<protein>
    <submittedName>
        <fullName evidence="1">Uncharacterized protein</fullName>
    </submittedName>
</protein>
<name>A0A1F7WZH5_9BACT</name>
<dbReference type="Proteomes" id="UP000176939">
    <property type="component" value="Unassembled WGS sequence"/>
</dbReference>